<evidence type="ECO:0000256" key="11">
    <source>
        <dbReference type="ARBA" id="ARBA00022839"/>
    </source>
</evidence>
<evidence type="ECO:0000259" key="18">
    <source>
        <dbReference type="SMART" id="SM00990"/>
    </source>
</evidence>
<dbReference type="Pfam" id="PF21170">
    <property type="entry name" value="FAN1_TPR"/>
    <property type="match status" value="1"/>
</dbReference>
<dbReference type="GO" id="GO:0008409">
    <property type="term" value="F:5'-3' exonuclease activity"/>
    <property type="evidence" value="ECO:0007669"/>
    <property type="project" value="TreeGrafter"/>
</dbReference>
<keyword evidence="12 17" id="KW-0460">Magnesium</keyword>
<evidence type="ECO:0000256" key="12">
    <source>
        <dbReference type="ARBA" id="ARBA00022842"/>
    </source>
</evidence>
<comment type="similarity">
    <text evidence="3 17">Belongs to the FAN1 family.</text>
</comment>
<evidence type="ECO:0000256" key="16">
    <source>
        <dbReference type="ARBA" id="ARBA00023242"/>
    </source>
</evidence>
<dbReference type="PANTHER" id="PTHR15749">
    <property type="entry name" value="FANCONI-ASSOCIATED NUCLEASE 1"/>
    <property type="match status" value="1"/>
</dbReference>
<comment type="cofactor">
    <cofactor evidence="17">
        <name>Mg(2+)</name>
        <dbReference type="ChEBI" id="CHEBI:18420"/>
    </cofactor>
    <cofactor evidence="17">
        <name>Mn(2+)</name>
        <dbReference type="ChEBI" id="CHEBI:29035"/>
    </cofactor>
</comment>
<evidence type="ECO:0000313" key="19">
    <source>
        <dbReference type="Ensembl" id="ENSDLAP00005003853.2"/>
    </source>
</evidence>
<evidence type="ECO:0000256" key="5">
    <source>
        <dbReference type="ARBA" id="ARBA00022723"/>
    </source>
</evidence>
<dbReference type="Ensembl" id="ENSDLAT00005003983.2">
    <property type="protein sequence ID" value="ENSDLAP00005003853.2"/>
    <property type="gene ID" value="ENSDLAG00005001615.2"/>
</dbReference>
<sequence>IHCVHLAKQLAGSCIRLCRGPRAVFSRILLLFSLTDTMDEEEMAAGGQSQLFTILLVNSGRLAFPDYTVQRTAKVFQDREDLIRYEAAMRALQEVVSAMQGGQWEDAMELYTAAKNACHQEKLPVFLRSFTTGWAYTRILSRGVEILQRLRRYEEAIEELRSLLSQSVFCPDSRGRWWDRLALNLHQHLKKPEQVICAIRDGLSDPLVRTGHKLSLHQRAVRMKESASFKKYRLQLKDLPTIQVQDVKHVTIRGQLFPHEGGMGKSKFLIPANGEGGESANATVIGSVEELSLAHYRQQDFDQGIHGEGSTFSTLFALLLWDIIFMEGIPDVFRNPYQTCPLDLYTDCFYENRKEAIDSRVQLIHEASVETLHDMLEDVWTSQEGKVCSLVSWERFSSLQQAQSLVSCMGGAFLGGVIARMSKDYRHCRGGLPDLVVWNTSNNSYKLVEVKGPSDRLSQKQQIWLDELQKLGADVEVCHVEATGARGVRLE</sequence>
<dbReference type="AlphaFoldDB" id="A0A8C4DMD3"/>
<dbReference type="InterPro" id="IPR033315">
    <property type="entry name" value="Fan1-like"/>
</dbReference>
<comment type="function">
    <text evidence="17">Nuclease required for the repair of DNA interstrand cross-links (ICL). Acts as a 5'-3' exonuclease that anchors at a cut end of DNA and cleaves DNA successively at every third nucleotide, allowing to excise an ICL from one strand through flanking incisions.</text>
</comment>
<keyword evidence="13" id="KW-0175">Coiled coil</keyword>
<evidence type="ECO:0000256" key="8">
    <source>
        <dbReference type="ARBA" id="ARBA00022771"/>
    </source>
</evidence>
<dbReference type="InterPro" id="IPR014883">
    <property type="entry name" value="VRR_NUC"/>
</dbReference>
<keyword evidence="6" id="KW-0255">Endonuclease</keyword>
<evidence type="ECO:0000256" key="15">
    <source>
        <dbReference type="ARBA" id="ARBA00023211"/>
    </source>
</evidence>
<evidence type="ECO:0000256" key="9">
    <source>
        <dbReference type="ARBA" id="ARBA00022801"/>
    </source>
</evidence>
<dbReference type="PANTHER" id="PTHR15749:SF4">
    <property type="entry name" value="FANCONI-ASSOCIATED NUCLEASE 1"/>
    <property type="match status" value="1"/>
</dbReference>
<evidence type="ECO:0000256" key="13">
    <source>
        <dbReference type="ARBA" id="ARBA00023054"/>
    </source>
</evidence>
<dbReference type="GO" id="GO:0017108">
    <property type="term" value="F:5'-flap endonuclease activity"/>
    <property type="evidence" value="ECO:0007669"/>
    <property type="project" value="TreeGrafter"/>
</dbReference>
<dbReference type="InterPro" id="IPR049132">
    <property type="entry name" value="FAN1-like_euk"/>
</dbReference>
<evidence type="ECO:0000256" key="7">
    <source>
        <dbReference type="ARBA" id="ARBA00022763"/>
    </source>
</evidence>
<evidence type="ECO:0000256" key="3">
    <source>
        <dbReference type="ARBA" id="ARBA00005533"/>
    </source>
</evidence>
<feature type="domain" description="VRR-NUC" evidence="18">
    <location>
        <begin position="367"/>
        <end position="482"/>
    </location>
</feature>
<comment type="subcellular location">
    <subcellularLocation>
        <location evidence="2 17">Nucleus</location>
    </subcellularLocation>
</comment>
<keyword evidence="9 17" id="KW-0378">Hydrolase</keyword>
<dbReference type="GO" id="GO:0036297">
    <property type="term" value="P:interstrand cross-link repair"/>
    <property type="evidence" value="ECO:0007669"/>
    <property type="project" value="InterPro"/>
</dbReference>
<dbReference type="InterPro" id="IPR049126">
    <property type="entry name" value="FAN1-like_TPR"/>
</dbReference>
<dbReference type="GO" id="GO:0005634">
    <property type="term" value="C:nucleus"/>
    <property type="evidence" value="ECO:0007669"/>
    <property type="project" value="UniProtKB-SubCell"/>
</dbReference>
<keyword evidence="16 17" id="KW-0539">Nucleus</keyword>
<reference evidence="19" key="2">
    <citation type="submission" date="2025-09" db="UniProtKB">
        <authorList>
            <consortium name="Ensembl"/>
        </authorList>
    </citation>
    <scope>IDENTIFICATION</scope>
</reference>
<keyword evidence="4 17" id="KW-0540">Nuclease</keyword>
<keyword evidence="7 17" id="KW-0227">DNA damage</keyword>
<evidence type="ECO:0000256" key="6">
    <source>
        <dbReference type="ARBA" id="ARBA00022759"/>
    </source>
</evidence>
<evidence type="ECO:0000256" key="2">
    <source>
        <dbReference type="ARBA" id="ARBA00004123"/>
    </source>
</evidence>
<protein>
    <recommendedName>
        <fullName evidence="17">Fanconi-associated nuclease</fullName>
        <ecNumber evidence="17">3.1.4.1</ecNumber>
    </recommendedName>
</protein>
<keyword evidence="5 17" id="KW-0479">Metal-binding</keyword>
<dbReference type="GeneTree" id="ENSGT00390000018637"/>
<keyword evidence="14 17" id="KW-0234">DNA repair</keyword>
<dbReference type="Pfam" id="PF08774">
    <property type="entry name" value="VRR_NUC"/>
    <property type="match status" value="1"/>
</dbReference>
<keyword evidence="8" id="KW-0863">Zinc-finger</keyword>
<organism evidence="19 20">
    <name type="scientific">Dicentrarchus labrax</name>
    <name type="common">European seabass</name>
    <name type="synonym">Morone labrax</name>
    <dbReference type="NCBI Taxonomy" id="13489"/>
    <lineage>
        <taxon>Eukaryota</taxon>
        <taxon>Metazoa</taxon>
        <taxon>Chordata</taxon>
        <taxon>Craniata</taxon>
        <taxon>Vertebrata</taxon>
        <taxon>Euteleostomi</taxon>
        <taxon>Actinopterygii</taxon>
        <taxon>Neopterygii</taxon>
        <taxon>Teleostei</taxon>
        <taxon>Neoteleostei</taxon>
        <taxon>Acanthomorphata</taxon>
        <taxon>Eupercaria</taxon>
        <taxon>Moronidae</taxon>
        <taxon>Dicentrarchus</taxon>
    </lineage>
</organism>
<dbReference type="InterPro" id="IPR011856">
    <property type="entry name" value="tRNA_endonuc-like_dom_sf"/>
</dbReference>
<dbReference type="CDD" id="cd22326">
    <property type="entry name" value="FAN1-like"/>
    <property type="match status" value="1"/>
</dbReference>
<accession>A0A8C4DMD3</accession>
<name>A0A8C4DMD3_DICLA</name>
<keyword evidence="11" id="KW-0269">Exonuclease</keyword>
<dbReference type="GO" id="GO:0008270">
    <property type="term" value="F:zinc ion binding"/>
    <property type="evidence" value="ECO:0007669"/>
    <property type="project" value="UniProtKB-KW"/>
</dbReference>
<proteinExistence type="inferred from homology"/>
<keyword evidence="10" id="KW-0862">Zinc</keyword>
<comment type="catalytic activity">
    <reaction evidence="1 17">
        <text>Hydrolytically removes 5'-nucleotides successively from the 3'-hydroxy termini of 3'-hydroxy-terminated oligonucleotides.</text>
        <dbReference type="EC" id="3.1.4.1"/>
    </reaction>
</comment>
<dbReference type="GO" id="GO:0004528">
    <property type="term" value="F:phosphodiesterase I activity"/>
    <property type="evidence" value="ECO:0007669"/>
    <property type="project" value="UniProtKB-EC"/>
</dbReference>
<dbReference type="Proteomes" id="UP000694389">
    <property type="component" value="Unassembled WGS sequence"/>
</dbReference>
<evidence type="ECO:0000256" key="17">
    <source>
        <dbReference type="RuleBase" id="RU365033"/>
    </source>
</evidence>
<evidence type="ECO:0000256" key="1">
    <source>
        <dbReference type="ARBA" id="ARBA00000983"/>
    </source>
</evidence>
<evidence type="ECO:0000256" key="14">
    <source>
        <dbReference type="ARBA" id="ARBA00023204"/>
    </source>
</evidence>
<keyword evidence="15 17" id="KW-0464">Manganese</keyword>
<gene>
    <name evidence="19" type="primary">fan1</name>
</gene>
<keyword evidence="20" id="KW-1185">Reference proteome</keyword>
<dbReference type="FunFam" id="3.40.1350.10:FF:000004">
    <property type="entry name" value="Fanconi-associated nuclease"/>
    <property type="match status" value="1"/>
</dbReference>
<evidence type="ECO:0000256" key="4">
    <source>
        <dbReference type="ARBA" id="ARBA00022722"/>
    </source>
</evidence>
<evidence type="ECO:0000256" key="10">
    <source>
        <dbReference type="ARBA" id="ARBA00022833"/>
    </source>
</evidence>
<dbReference type="Gene3D" id="3.40.1350.10">
    <property type="match status" value="1"/>
</dbReference>
<reference evidence="19" key="1">
    <citation type="submission" date="2025-08" db="UniProtKB">
        <authorList>
            <consortium name="Ensembl"/>
        </authorList>
    </citation>
    <scope>IDENTIFICATION</scope>
</reference>
<dbReference type="GO" id="GO:0070336">
    <property type="term" value="F:flap-structured DNA binding"/>
    <property type="evidence" value="ECO:0007669"/>
    <property type="project" value="TreeGrafter"/>
</dbReference>
<dbReference type="EC" id="3.1.4.1" evidence="17"/>
<evidence type="ECO:0000313" key="20">
    <source>
        <dbReference type="Proteomes" id="UP000694389"/>
    </source>
</evidence>
<dbReference type="SMART" id="SM00990">
    <property type="entry name" value="VRR_NUC"/>
    <property type="match status" value="1"/>
</dbReference>